<feature type="binding site" evidence="16">
    <location>
        <position position="676"/>
    </location>
    <ligand>
        <name>[4Fe-4S] cluster</name>
        <dbReference type="ChEBI" id="CHEBI:49883"/>
    </ligand>
</feature>
<evidence type="ECO:0000259" key="20">
    <source>
        <dbReference type="Pfam" id="PF07992"/>
    </source>
</evidence>
<dbReference type="OrthoDB" id="9792592at2"/>
<feature type="domain" description="Nitrite/sulphite reductase 4Fe-4S" evidence="17">
    <location>
        <begin position="627"/>
        <end position="765"/>
    </location>
</feature>
<dbReference type="STRING" id="1371.GCA_900166605_01394"/>
<evidence type="ECO:0000313" key="23">
    <source>
        <dbReference type="Proteomes" id="UP000321051"/>
    </source>
</evidence>
<evidence type="ECO:0000256" key="15">
    <source>
        <dbReference type="PIRNR" id="PIRNR037149"/>
    </source>
</evidence>
<dbReference type="GO" id="GO:0042128">
    <property type="term" value="P:nitrate assimilation"/>
    <property type="evidence" value="ECO:0007669"/>
    <property type="project" value="UniProtKB-UniRule"/>
</dbReference>
<dbReference type="Pfam" id="PF18267">
    <property type="entry name" value="Rubredoxin_C"/>
    <property type="match status" value="1"/>
</dbReference>
<dbReference type="PANTHER" id="PTHR43809">
    <property type="entry name" value="NITRITE REDUCTASE (NADH) LARGE SUBUNIT"/>
    <property type="match status" value="1"/>
</dbReference>
<feature type="domain" description="FAD/NAD(P)-binding" evidence="20">
    <location>
        <begin position="5"/>
        <end position="281"/>
    </location>
</feature>
<evidence type="ECO:0000256" key="16">
    <source>
        <dbReference type="PIRSR" id="PIRSR037149-1"/>
    </source>
</evidence>
<dbReference type="FunFam" id="1.10.10.1100:FF:000002">
    <property type="entry name" value="Nitrite reductase large subunit"/>
    <property type="match status" value="1"/>
</dbReference>
<dbReference type="Gene3D" id="3.50.50.60">
    <property type="entry name" value="FAD/NAD(P)-binding domain"/>
    <property type="match status" value="2"/>
</dbReference>
<evidence type="ECO:0000256" key="4">
    <source>
        <dbReference type="ARBA" id="ARBA00022485"/>
    </source>
</evidence>
<evidence type="ECO:0000256" key="10">
    <source>
        <dbReference type="ARBA" id="ARBA00023002"/>
    </source>
</evidence>
<gene>
    <name evidence="22" type="primary">nasD</name>
    <name evidence="22" type="ORF">MHA01_14560</name>
</gene>
<dbReference type="InterPro" id="IPR036188">
    <property type="entry name" value="FAD/NAD-bd_sf"/>
</dbReference>
<comment type="cofactor">
    <cofactor evidence="16">
        <name>siroheme</name>
        <dbReference type="ChEBI" id="CHEBI:60052"/>
    </cofactor>
    <text evidence="16">Binds 1 siroheme per subunit.</text>
</comment>
<dbReference type="GO" id="GO:0020037">
    <property type="term" value="F:heme binding"/>
    <property type="evidence" value="ECO:0007669"/>
    <property type="project" value="InterPro"/>
</dbReference>
<dbReference type="Pfam" id="PF01077">
    <property type="entry name" value="NIR_SIR"/>
    <property type="match status" value="1"/>
</dbReference>
<feature type="domain" description="NADH-rubredoxin oxidoreductase C-terminal" evidence="21">
    <location>
        <begin position="319"/>
        <end position="386"/>
    </location>
</feature>
<organism evidence="22 23">
    <name type="scientific">Marinococcus halophilus</name>
    <dbReference type="NCBI Taxonomy" id="1371"/>
    <lineage>
        <taxon>Bacteria</taxon>
        <taxon>Bacillati</taxon>
        <taxon>Bacillota</taxon>
        <taxon>Bacilli</taxon>
        <taxon>Bacillales</taxon>
        <taxon>Bacillaceae</taxon>
        <taxon>Marinococcus</taxon>
    </lineage>
</organism>
<dbReference type="InterPro" id="IPR041854">
    <property type="entry name" value="BFD-like_2Fe2S-bd_dom_sf"/>
</dbReference>
<reference evidence="22 23" key="1">
    <citation type="submission" date="2019-07" db="EMBL/GenBank/DDBJ databases">
        <title>Whole genome shotgun sequence of Marinococcus halophilus NBRC 102359.</title>
        <authorList>
            <person name="Hosoyama A."/>
            <person name="Uohara A."/>
            <person name="Ohji S."/>
            <person name="Ichikawa N."/>
        </authorList>
    </citation>
    <scope>NUCLEOTIDE SEQUENCE [LARGE SCALE GENOMIC DNA]</scope>
    <source>
        <strain evidence="22 23">NBRC 102359</strain>
    </source>
</reference>
<dbReference type="PRINTS" id="PR00397">
    <property type="entry name" value="SIROHAEM"/>
</dbReference>
<dbReference type="InterPro" id="IPR012744">
    <property type="entry name" value="Nitri_red_NirB"/>
</dbReference>
<dbReference type="GO" id="GO:0050661">
    <property type="term" value="F:NADP binding"/>
    <property type="evidence" value="ECO:0007669"/>
    <property type="project" value="UniProtKB-UniRule"/>
</dbReference>
<dbReference type="CDD" id="cd19944">
    <property type="entry name" value="NirB_Fer2_BFD-like_2"/>
    <property type="match status" value="1"/>
</dbReference>
<dbReference type="GO" id="GO:0098809">
    <property type="term" value="F:nitrite reductase activity"/>
    <property type="evidence" value="ECO:0007669"/>
    <property type="project" value="InterPro"/>
</dbReference>
<dbReference type="Gene3D" id="3.30.390.30">
    <property type="match status" value="1"/>
</dbReference>
<feature type="binding site" evidence="16">
    <location>
        <position position="636"/>
    </location>
    <ligand>
        <name>[4Fe-4S] cluster</name>
        <dbReference type="ChEBI" id="CHEBI:49883"/>
    </ligand>
</feature>
<sequence>MNKERLVLIGNGMAGMYTIEEILKQEPDRFEITVFGKEPHPNYNRILLSSVLQGDSELKDIVLNDYDWYKEHNITLYTGDEVTRIDTNNKQVESAGGIVCAYDHLIVATGSNPFMPPIPGSDKEGVISFRDIKDTETMIEASKKYEKAAVIGGGLLGLEAARGLLNLNMETEVIHLQDQLMERQLDPNASKMLKRELENQGMRFHMEKQTEQIFGRKRAQGLHFKDGESLYADLVVIAVGIRPNIGLAENSGLKTNRAIIVNDFLETSAPDVYAVGECAEHNGIAYGLVAPLYEQGKILAERLVSKEPAGTGYQGSLTSTKLKVSGVDVFSAGEFGEADDLKSVLVHDDFDGVYKKVNIRDNKVVGAVLFGDTTDSPKLLNLINKKEDISEVGKGIILPSESNAPMESPVVDMANEETICGCNGVCKGEIVSAINEKGLTSVNEVKQHTNASRSCGGCKPLVSDLLNATLGDGAAVNEVEPLCGCTDLSHEQVIEEIKAKQLSHTREVMNVLGWKEPEGCSKCRPALNYYLSVSKPEEYEDDYASRFINERVHANIQNDGTYSVVPRMYGGVTNSDQLRKIADVAEKYEVPLLKLTGGQRIDLLGVNKEDLPAIWGDLDMPSGHAYGKSIRTVKTCVGEDFCRFGTQDSIGMGMTIERKYERLNTPHKVKMAVSACPRNCAESGIKDIGIVGLEGHWEMYVGGNGGVDLRGGELLGKMNSDDELLDAISAFLQYYRESAHYLERTSHWIERVGLDHVKAVVLEDEEERANLIERMEVSLEHKGEDPWKELTYNEKKKQELFEQRKVELV</sequence>
<feature type="binding site" evidence="16">
    <location>
        <position position="642"/>
    </location>
    <ligand>
        <name>[4Fe-4S] cluster</name>
        <dbReference type="ChEBI" id="CHEBI:49883"/>
    </ligand>
</feature>
<dbReference type="InterPro" id="IPR045854">
    <property type="entry name" value="NO2/SO3_Rdtase_4Fe4S_sf"/>
</dbReference>
<dbReference type="RefSeq" id="WP_094908271.1">
    <property type="nucleotide sequence ID" value="NZ_BJUN01000006.1"/>
</dbReference>
<dbReference type="NCBIfam" id="TIGR02374">
    <property type="entry name" value="nitri_red_nirB"/>
    <property type="match status" value="1"/>
</dbReference>
<feature type="domain" description="BFD-like [2Fe-2S]-binding" evidence="19">
    <location>
        <begin position="419"/>
        <end position="467"/>
    </location>
</feature>
<feature type="domain" description="Nitrite/Sulfite reductase ferredoxin-like" evidence="18">
    <location>
        <begin position="557"/>
        <end position="619"/>
    </location>
</feature>
<dbReference type="UniPathway" id="UPA00653"/>
<evidence type="ECO:0000256" key="2">
    <source>
        <dbReference type="ARBA" id="ARBA00005096"/>
    </source>
</evidence>
<dbReference type="InterPro" id="IPR016156">
    <property type="entry name" value="FAD/NAD-linked_Rdtase_dimer_sf"/>
</dbReference>
<feature type="binding site" evidence="16">
    <location>
        <position position="680"/>
    </location>
    <ligand>
        <name>[4Fe-4S] cluster</name>
        <dbReference type="ChEBI" id="CHEBI:49883"/>
    </ligand>
</feature>
<dbReference type="Gene3D" id="3.30.413.10">
    <property type="entry name" value="Sulfite Reductase Hemoprotein, domain 1"/>
    <property type="match status" value="1"/>
</dbReference>
<keyword evidence="6 15" id="KW-0285">Flavoprotein</keyword>
<evidence type="ECO:0000259" key="19">
    <source>
        <dbReference type="Pfam" id="PF04324"/>
    </source>
</evidence>
<dbReference type="CDD" id="cd19943">
    <property type="entry name" value="NirB_Fer2_BFD-like_1"/>
    <property type="match status" value="1"/>
</dbReference>
<dbReference type="InterPro" id="IPR006066">
    <property type="entry name" value="NO2/SO3_Rdtase_FeS/sirohaem_BS"/>
</dbReference>
<dbReference type="Gene3D" id="3.90.480.20">
    <property type="match status" value="1"/>
</dbReference>
<keyword evidence="13 15" id="KW-0534">Nitrate assimilation</keyword>
<evidence type="ECO:0000313" key="22">
    <source>
        <dbReference type="EMBL" id="GEK58551.1"/>
    </source>
</evidence>
<dbReference type="InterPro" id="IPR007419">
    <property type="entry name" value="BFD-like_2Fe2S-bd_dom"/>
</dbReference>
<dbReference type="InterPro" id="IPR006067">
    <property type="entry name" value="NO2/SO3_Rdtase_4Fe4S_dom"/>
</dbReference>
<evidence type="ECO:0000256" key="5">
    <source>
        <dbReference type="ARBA" id="ARBA00022617"/>
    </source>
</evidence>
<dbReference type="GO" id="GO:0046872">
    <property type="term" value="F:metal ion binding"/>
    <property type="evidence" value="ECO:0007669"/>
    <property type="project" value="UniProtKB-KW"/>
</dbReference>
<dbReference type="PANTHER" id="PTHR43809:SF1">
    <property type="entry name" value="NITRITE REDUCTASE (NADH) LARGE SUBUNIT"/>
    <property type="match status" value="1"/>
</dbReference>
<dbReference type="InterPro" id="IPR023753">
    <property type="entry name" value="FAD/NAD-binding_dom"/>
</dbReference>
<dbReference type="EMBL" id="BJUN01000006">
    <property type="protein sequence ID" value="GEK58551.1"/>
    <property type="molecule type" value="Genomic_DNA"/>
</dbReference>
<feature type="binding site" description="axial binding residue" evidence="16">
    <location>
        <position position="680"/>
    </location>
    <ligand>
        <name>siroheme</name>
        <dbReference type="ChEBI" id="CHEBI:60052"/>
    </ligand>
    <ligandPart>
        <name>Fe</name>
        <dbReference type="ChEBI" id="CHEBI:18248"/>
    </ligandPart>
</feature>
<proteinExistence type="inferred from homology"/>
<keyword evidence="23" id="KW-1185">Reference proteome</keyword>
<evidence type="ECO:0000256" key="6">
    <source>
        <dbReference type="ARBA" id="ARBA00022630"/>
    </source>
</evidence>
<evidence type="ECO:0000256" key="12">
    <source>
        <dbReference type="ARBA" id="ARBA00023014"/>
    </source>
</evidence>
<evidence type="ECO:0000256" key="8">
    <source>
        <dbReference type="ARBA" id="ARBA00022723"/>
    </source>
</evidence>
<dbReference type="PRINTS" id="PR00368">
    <property type="entry name" value="FADPNR"/>
</dbReference>
<dbReference type="GO" id="GO:0051539">
    <property type="term" value="F:4 iron, 4 sulfur cluster binding"/>
    <property type="evidence" value="ECO:0007669"/>
    <property type="project" value="UniProtKB-KW"/>
</dbReference>
<evidence type="ECO:0000256" key="14">
    <source>
        <dbReference type="ARBA" id="ARBA00034078"/>
    </source>
</evidence>
<dbReference type="SUPFAM" id="SSF56014">
    <property type="entry name" value="Nitrite and sulphite reductase 4Fe-4S domain-like"/>
    <property type="match status" value="1"/>
</dbReference>
<dbReference type="Proteomes" id="UP000321051">
    <property type="component" value="Unassembled WGS sequence"/>
</dbReference>
<dbReference type="SUPFAM" id="SSF51905">
    <property type="entry name" value="FAD/NAD(P)-binding domain"/>
    <property type="match status" value="2"/>
</dbReference>
<evidence type="ECO:0000256" key="9">
    <source>
        <dbReference type="ARBA" id="ARBA00022827"/>
    </source>
</evidence>
<dbReference type="SUPFAM" id="SSF55124">
    <property type="entry name" value="Nitrite/Sulfite reductase N-terminal domain-like"/>
    <property type="match status" value="1"/>
</dbReference>
<evidence type="ECO:0000259" key="17">
    <source>
        <dbReference type="Pfam" id="PF01077"/>
    </source>
</evidence>
<comment type="cofactor">
    <cofactor evidence="1 15">
        <name>FAD</name>
        <dbReference type="ChEBI" id="CHEBI:57692"/>
    </cofactor>
</comment>
<dbReference type="InterPro" id="IPR005117">
    <property type="entry name" value="NiRdtase/SiRdtase_haem-b_fer"/>
</dbReference>
<evidence type="ECO:0000256" key="13">
    <source>
        <dbReference type="ARBA" id="ARBA00023063"/>
    </source>
</evidence>
<comment type="pathway">
    <text evidence="2">Nitrogen metabolism; nitrate reduction (assimilation).</text>
</comment>
<comment type="caution">
    <text evidence="22">The sequence shown here is derived from an EMBL/GenBank/DDBJ whole genome shotgun (WGS) entry which is preliminary data.</text>
</comment>
<dbReference type="Gene3D" id="1.10.10.1100">
    <property type="entry name" value="BFD-like [2Fe-2S]-binding domain"/>
    <property type="match status" value="1"/>
</dbReference>
<dbReference type="InterPro" id="IPR017121">
    <property type="entry name" value="Nitrite_Rdtase_lsu"/>
</dbReference>
<accession>A0A510Y781</accession>
<dbReference type="InterPro" id="IPR036136">
    <property type="entry name" value="Nit/Sulf_reduc_fer-like_dom_sf"/>
</dbReference>
<evidence type="ECO:0000256" key="11">
    <source>
        <dbReference type="ARBA" id="ARBA00023004"/>
    </source>
</evidence>
<protein>
    <submittedName>
        <fullName evidence="22">Nitrite reductase [NAD(P)H]</fullName>
    </submittedName>
</protein>
<comment type="cofactor">
    <cofactor evidence="16">
        <name>[4Fe-4S] cluster</name>
        <dbReference type="ChEBI" id="CHEBI:49883"/>
    </cofactor>
    <text evidence="16">Binds 1 [4Fe-4S] cluster per subunit.</text>
</comment>
<dbReference type="InterPro" id="IPR052034">
    <property type="entry name" value="NasD-like"/>
</dbReference>
<keyword evidence="5 16" id="KW-0349">Heme</keyword>
<keyword evidence="10" id="KW-0560">Oxidoreductase</keyword>
<dbReference type="AlphaFoldDB" id="A0A510Y781"/>
<keyword evidence="11 16" id="KW-0408">Iron</keyword>
<evidence type="ECO:0000256" key="1">
    <source>
        <dbReference type="ARBA" id="ARBA00001974"/>
    </source>
</evidence>
<name>A0A510Y781_MARHA</name>
<comment type="cofactor">
    <cofactor evidence="14">
        <name>[2Fe-2S] cluster</name>
        <dbReference type="ChEBI" id="CHEBI:190135"/>
    </cofactor>
</comment>
<dbReference type="GO" id="GO:0051537">
    <property type="term" value="F:2 iron, 2 sulfur cluster binding"/>
    <property type="evidence" value="ECO:0007669"/>
    <property type="project" value="UniProtKB-KW"/>
</dbReference>
<dbReference type="PRINTS" id="PR00411">
    <property type="entry name" value="PNDRDTASEI"/>
</dbReference>
<evidence type="ECO:0000259" key="21">
    <source>
        <dbReference type="Pfam" id="PF18267"/>
    </source>
</evidence>
<dbReference type="FunFam" id="3.50.50.60:FF:000033">
    <property type="entry name" value="Nitrite reductase [NAD(P)H], large subunit"/>
    <property type="match status" value="1"/>
</dbReference>
<evidence type="ECO:0000259" key="18">
    <source>
        <dbReference type="Pfam" id="PF03460"/>
    </source>
</evidence>
<dbReference type="PIRSF" id="PIRSF037149">
    <property type="entry name" value="NirB"/>
    <property type="match status" value="1"/>
</dbReference>
<dbReference type="Pfam" id="PF04324">
    <property type="entry name" value="Fer2_BFD"/>
    <property type="match status" value="2"/>
</dbReference>
<keyword evidence="4 16" id="KW-0004">4Fe-4S</keyword>
<dbReference type="InterPro" id="IPR041575">
    <property type="entry name" value="Rubredoxin_C"/>
</dbReference>
<feature type="domain" description="BFD-like [2Fe-2S]-binding" evidence="19">
    <location>
        <begin position="482"/>
        <end position="531"/>
    </location>
</feature>
<dbReference type="GO" id="GO:0050660">
    <property type="term" value="F:flavin adenine dinucleotide binding"/>
    <property type="evidence" value="ECO:0007669"/>
    <property type="project" value="UniProtKB-UniRule"/>
</dbReference>
<dbReference type="Pfam" id="PF03460">
    <property type="entry name" value="NIR_SIR_ferr"/>
    <property type="match status" value="1"/>
</dbReference>
<keyword evidence="8 16" id="KW-0479">Metal-binding</keyword>
<keyword evidence="12 16" id="KW-0411">Iron-sulfur</keyword>
<dbReference type="Pfam" id="PF07992">
    <property type="entry name" value="Pyr_redox_2"/>
    <property type="match status" value="1"/>
</dbReference>
<keyword evidence="7" id="KW-0001">2Fe-2S</keyword>
<keyword evidence="9 15" id="KW-0274">FAD</keyword>
<evidence type="ECO:0000256" key="7">
    <source>
        <dbReference type="ARBA" id="ARBA00022714"/>
    </source>
</evidence>
<comment type="similarity">
    <text evidence="3">Belongs to the nitrite and sulfite reductase 4Fe-4S domain family.</text>
</comment>
<evidence type="ECO:0000256" key="3">
    <source>
        <dbReference type="ARBA" id="ARBA00010429"/>
    </source>
</evidence>